<evidence type="ECO:0000313" key="2">
    <source>
        <dbReference type="Proteomes" id="UP000297385"/>
    </source>
</evidence>
<name>A0A4Y8N1J1_9BURK</name>
<comment type="caution">
    <text evidence="1">The sequence shown here is derived from an EMBL/GenBank/DDBJ whole genome shotgun (WGS) entry which is preliminary data.</text>
</comment>
<sequence length="76" mass="8512">MKLVEFPLTNLQDIPAKLRQFADRIEDGTLVDIDAAVLLLRDEHGDVLVHGFGNADPSLAYWMMGRGMRKLDGESQ</sequence>
<proteinExistence type="predicted"/>
<organism evidence="1 2">
    <name type="scientific">Paraburkholderia dipogonis</name>
    <dbReference type="NCBI Taxonomy" id="1211383"/>
    <lineage>
        <taxon>Bacteria</taxon>
        <taxon>Pseudomonadati</taxon>
        <taxon>Pseudomonadota</taxon>
        <taxon>Betaproteobacteria</taxon>
        <taxon>Burkholderiales</taxon>
        <taxon>Burkholderiaceae</taxon>
        <taxon>Paraburkholderia</taxon>
    </lineage>
</organism>
<dbReference type="AlphaFoldDB" id="A0A4Y8N1J1"/>
<evidence type="ECO:0000313" key="1">
    <source>
        <dbReference type="EMBL" id="TFE43589.1"/>
    </source>
</evidence>
<dbReference type="RefSeq" id="WP_134455539.1">
    <property type="nucleotide sequence ID" value="NZ_JBHMFL010000042.1"/>
</dbReference>
<gene>
    <name evidence="1" type="ORF">E2553_00190</name>
</gene>
<dbReference type="EMBL" id="SNVI01000001">
    <property type="protein sequence ID" value="TFE43589.1"/>
    <property type="molecule type" value="Genomic_DNA"/>
</dbReference>
<dbReference type="GeneID" id="97307205"/>
<accession>A0A4Y8N1J1</accession>
<dbReference type="Proteomes" id="UP000297385">
    <property type="component" value="Unassembled WGS sequence"/>
</dbReference>
<reference evidence="1 2" key="1">
    <citation type="submission" date="2019-03" db="EMBL/GenBank/DDBJ databases">
        <title>Complete Genome Sequence of Paraburkholderia dipogonis ICMP 19430T, a Nitrogen-fixing Symbiont of the South African Invasive Legume Dipogon lignosus in New Zealand.</title>
        <authorList>
            <person name="De Meyer S.E."/>
        </authorList>
    </citation>
    <scope>NUCLEOTIDE SEQUENCE [LARGE SCALE GENOMIC DNA]</scope>
    <source>
        <strain evidence="1 2">ICMP 19430</strain>
    </source>
</reference>
<protein>
    <submittedName>
        <fullName evidence="1">Uncharacterized protein</fullName>
    </submittedName>
</protein>